<accession>A0A8J2WVF3</accession>
<proteinExistence type="inferred from homology"/>
<keyword evidence="8" id="KW-0539">Nucleus</keyword>
<sequence>MFKFNFSSENQEEKEEISENINKICPPEANGKEIEISNIYHQNIQQYRDNCSPTTLVRDFHLVDVKHVEELITSQSQNGEFESLKTAFQMNSDIISGVYEGGMKIWECTLDLLDHLEKDSFQFDGLNVLDLGCGSGLLGMYALRKGASSVHFQDYNAEVLSLCTIPNVILNNPDLKGKARFFAGDWGLLLPKLDTYDIILTSETIYNPENYGKLIRIFEETLKKDGVVYVAAKNFYFGVGGNLYEFEKLIQQNKRWMSSICFCSSEGVKREILKISQSTIWSA</sequence>
<dbReference type="AlphaFoldDB" id="A0A8J2WVF3"/>
<comment type="similarity">
    <text evidence="9">Belongs to the methyltransferase superfamily. METTL18 family.</text>
</comment>
<evidence type="ECO:0000313" key="10">
    <source>
        <dbReference type="EMBL" id="CAH0113174.1"/>
    </source>
</evidence>
<dbReference type="GO" id="GO:0005737">
    <property type="term" value="C:cytoplasm"/>
    <property type="evidence" value="ECO:0007669"/>
    <property type="project" value="UniProtKB-SubCell"/>
</dbReference>
<keyword evidence="7" id="KW-0949">S-adenosyl-L-methionine</keyword>
<keyword evidence="11" id="KW-1185">Reference proteome</keyword>
<organism evidence="10 11">
    <name type="scientific">Daphnia galeata</name>
    <dbReference type="NCBI Taxonomy" id="27404"/>
    <lineage>
        <taxon>Eukaryota</taxon>
        <taxon>Metazoa</taxon>
        <taxon>Ecdysozoa</taxon>
        <taxon>Arthropoda</taxon>
        <taxon>Crustacea</taxon>
        <taxon>Branchiopoda</taxon>
        <taxon>Diplostraca</taxon>
        <taxon>Cladocera</taxon>
        <taxon>Anomopoda</taxon>
        <taxon>Daphniidae</taxon>
        <taxon>Daphnia</taxon>
    </lineage>
</organism>
<evidence type="ECO:0000313" key="11">
    <source>
        <dbReference type="Proteomes" id="UP000789390"/>
    </source>
</evidence>
<dbReference type="SUPFAM" id="SSF53335">
    <property type="entry name" value="S-adenosyl-L-methionine-dependent methyltransferases"/>
    <property type="match status" value="1"/>
</dbReference>
<dbReference type="PANTHER" id="PTHR14614:SF39">
    <property type="entry name" value="HISTIDINE PROTEIN METHYLTRANSFERASE 1 HOMOLOG"/>
    <property type="match status" value="1"/>
</dbReference>
<evidence type="ECO:0000256" key="3">
    <source>
        <dbReference type="ARBA" id="ARBA00012533"/>
    </source>
</evidence>
<dbReference type="GO" id="GO:0005634">
    <property type="term" value="C:nucleus"/>
    <property type="evidence" value="ECO:0007669"/>
    <property type="project" value="UniProtKB-SubCell"/>
</dbReference>
<keyword evidence="5" id="KW-0489">Methyltransferase</keyword>
<evidence type="ECO:0000256" key="4">
    <source>
        <dbReference type="ARBA" id="ARBA00022490"/>
    </source>
</evidence>
<evidence type="ECO:0000256" key="7">
    <source>
        <dbReference type="ARBA" id="ARBA00022691"/>
    </source>
</evidence>
<evidence type="ECO:0000256" key="2">
    <source>
        <dbReference type="ARBA" id="ARBA00004496"/>
    </source>
</evidence>
<evidence type="ECO:0000256" key="9">
    <source>
        <dbReference type="ARBA" id="ARBA00038126"/>
    </source>
</evidence>
<dbReference type="Gene3D" id="3.40.50.150">
    <property type="entry name" value="Vaccinia Virus protein VP39"/>
    <property type="match status" value="1"/>
</dbReference>
<dbReference type="OrthoDB" id="40134at2759"/>
<dbReference type="EC" id="2.1.1.85" evidence="3"/>
<dbReference type="EMBL" id="CAKKLH010000336">
    <property type="protein sequence ID" value="CAH0113174.1"/>
    <property type="molecule type" value="Genomic_DNA"/>
</dbReference>
<gene>
    <name evidence="10" type="ORF">DGAL_LOCUS16976</name>
</gene>
<protein>
    <recommendedName>
        <fullName evidence="3">protein-histidine N-methyltransferase</fullName>
        <ecNumber evidence="3">2.1.1.85</ecNumber>
    </recommendedName>
</protein>
<dbReference type="CDD" id="cd02440">
    <property type="entry name" value="AdoMet_MTases"/>
    <property type="match status" value="1"/>
</dbReference>
<comment type="subcellular location">
    <subcellularLocation>
        <location evidence="2">Cytoplasm</location>
    </subcellularLocation>
    <subcellularLocation>
        <location evidence="1">Nucleus</location>
    </subcellularLocation>
</comment>
<dbReference type="InterPro" id="IPR029063">
    <property type="entry name" value="SAM-dependent_MTases_sf"/>
</dbReference>
<dbReference type="Pfam" id="PF10294">
    <property type="entry name" value="Methyltransf_16"/>
    <property type="match status" value="1"/>
</dbReference>
<keyword evidence="4" id="KW-0963">Cytoplasm</keyword>
<reference evidence="10" key="1">
    <citation type="submission" date="2021-11" db="EMBL/GenBank/DDBJ databases">
        <authorList>
            <person name="Schell T."/>
        </authorList>
    </citation>
    <scope>NUCLEOTIDE SEQUENCE</scope>
    <source>
        <strain evidence="10">M5</strain>
    </source>
</reference>
<dbReference type="Proteomes" id="UP000789390">
    <property type="component" value="Unassembled WGS sequence"/>
</dbReference>
<evidence type="ECO:0000256" key="1">
    <source>
        <dbReference type="ARBA" id="ARBA00004123"/>
    </source>
</evidence>
<dbReference type="PANTHER" id="PTHR14614">
    <property type="entry name" value="HEPATOCELLULAR CARCINOMA-ASSOCIATED ANTIGEN"/>
    <property type="match status" value="1"/>
</dbReference>
<dbReference type="GO" id="GO:0018064">
    <property type="term" value="F:protein-L-histidine N-tele-methyltransferase activity"/>
    <property type="evidence" value="ECO:0007669"/>
    <property type="project" value="UniProtKB-EC"/>
</dbReference>
<evidence type="ECO:0000256" key="6">
    <source>
        <dbReference type="ARBA" id="ARBA00022679"/>
    </source>
</evidence>
<evidence type="ECO:0000256" key="8">
    <source>
        <dbReference type="ARBA" id="ARBA00023242"/>
    </source>
</evidence>
<comment type="caution">
    <text evidence="10">The sequence shown here is derived from an EMBL/GenBank/DDBJ whole genome shotgun (WGS) entry which is preliminary data.</text>
</comment>
<dbReference type="GO" id="GO:0032259">
    <property type="term" value="P:methylation"/>
    <property type="evidence" value="ECO:0007669"/>
    <property type="project" value="UniProtKB-KW"/>
</dbReference>
<keyword evidence="6" id="KW-0808">Transferase</keyword>
<dbReference type="InterPro" id="IPR019410">
    <property type="entry name" value="Methyltransf_16"/>
</dbReference>
<name>A0A8J2WVF3_9CRUS</name>
<evidence type="ECO:0000256" key="5">
    <source>
        <dbReference type="ARBA" id="ARBA00022603"/>
    </source>
</evidence>